<gene>
    <name evidence="5" type="ORF">P0Y53_11925</name>
</gene>
<dbReference type="Gene3D" id="3.40.50.720">
    <property type="entry name" value="NAD(P)-binding Rossmann-like Domain"/>
    <property type="match status" value="1"/>
</dbReference>
<evidence type="ECO:0000313" key="6">
    <source>
        <dbReference type="Proteomes" id="UP001220610"/>
    </source>
</evidence>
<dbReference type="EMBL" id="CP119311">
    <property type="protein sequence ID" value="WEK38205.1"/>
    <property type="molecule type" value="Genomic_DNA"/>
</dbReference>
<protein>
    <submittedName>
        <fullName evidence="5">Tagaturonate reductase</fullName>
    </submittedName>
</protein>
<dbReference type="InterPro" id="IPR013328">
    <property type="entry name" value="6PGD_dom2"/>
</dbReference>
<dbReference type="GO" id="GO:0005829">
    <property type="term" value="C:cytosol"/>
    <property type="evidence" value="ECO:0007669"/>
    <property type="project" value="TreeGrafter"/>
</dbReference>
<dbReference type="InterPro" id="IPR013118">
    <property type="entry name" value="Mannitol_DH_C"/>
</dbReference>
<dbReference type="Pfam" id="PF08125">
    <property type="entry name" value="Mannitol_dh_C"/>
    <property type="match status" value="1"/>
</dbReference>
<dbReference type="Pfam" id="PF01232">
    <property type="entry name" value="Mannitol_dh"/>
    <property type="match status" value="1"/>
</dbReference>
<keyword evidence="2" id="KW-0520">NAD</keyword>
<name>A0AAJ5X166_9BACT</name>
<keyword evidence="1" id="KW-0560">Oxidoreductase</keyword>
<dbReference type="NCBIfam" id="NF002969">
    <property type="entry name" value="PRK03643.1"/>
    <property type="match status" value="1"/>
</dbReference>
<dbReference type="AlphaFoldDB" id="A0AAJ5X166"/>
<dbReference type="PANTHER" id="PTHR30524">
    <property type="entry name" value="MANNITOL-1-PHOSPHATE 5-DEHYDROGENASE"/>
    <property type="match status" value="1"/>
</dbReference>
<dbReference type="Gene3D" id="1.10.1040.10">
    <property type="entry name" value="N-(1-d-carboxylethyl)-l-norvaline Dehydrogenase, domain 2"/>
    <property type="match status" value="1"/>
</dbReference>
<dbReference type="GO" id="GO:0019592">
    <property type="term" value="P:mannitol catabolic process"/>
    <property type="evidence" value="ECO:0007669"/>
    <property type="project" value="TreeGrafter"/>
</dbReference>
<evidence type="ECO:0000259" key="3">
    <source>
        <dbReference type="Pfam" id="PF01232"/>
    </source>
</evidence>
<dbReference type="InterPro" id="IPR036291">
    <property type="entry name" value="NAD(P)-bd_dom_sf"/>
</dbReference>
<evidence type="ECO:0000313" key="5">
    <source>
        <dbReference type="EMBL" id="WEK38205.1"/>
    </source>
</evidence>
<evidence type="ECO:0000256" key="1">
    <source>
        <dbReference type="ARBA" id="ARBA00023002"/>
    </source>
</evidence>
<dbReference type="GO" id="GO:0008926">
    <property type="term" value="F:mannitol-1-phosphate 5-dehydrogenase activity"/>
    <property type="evidence" value="ECO:0007669"/>
    <property type="project" value="TreeGrafter"/>
</dbReference>
<dbReference type="PANTHER" id="PTHR30524:SF0">
    <property type="entry name" value="ALTRONATE OXIDOREDUCTASE-RELATED"/>
    <property type="match status" value="1"/>
</dbReference>
<evidence type="ECO:0000256" key="2">
    <source>
        <dbReference type="ARBA" id="ARBA00023027"/>
    </source>
</evidence>
<dbReference type="SUPFAM" id="SSF48179">
    <property type="entry name" value="6-phosphogluconate dehydrogenase C-terminal domain-like"/>
    <property type="match status" value="1"/>
</dbReference>
<dbReference type="InterPro" id="IPR013131">
    <property type="entry name" value="Mannitol_DH_N"/>
</dbReference>
<dbReference type="SUPFAM" id="SSF51735">
    <property type="entry name" value="NAD(P)-binding Rossmann-fold domains"/>
    <property type="match status" value="1"/>
</dbReference>
<dbReference type="Proteomes" id="UP001220610">
    <property type="component" value="Chromosome"/>
</dbReference>
<reference evidence="5" key="1">
    <citation type="submission" date="2023-03" db="EMBL/GenBank/DDBJ databases">
        <title>Andean soil-derived lignocellulolytic bacterial consortium as a source of novel taxa and putative plastic-active enzymes.</title>
        <authorList>
            <person name="Diaz-Garcia L."/>
            <person name="Chuvochina M."/>
            <person name="Feuerriegel G."/>
            <person name="Bunk B."/>
            <person name="Sproer C."/>
            <person name="Streit W.R."/>
            <person name="Rodriguez L.M."/>
            <person name="Overmann J."/>
            <person name="Jimenez D.J."/>
        </authorList>
    </citation>
    <scope>NUCLEOTIDE SEQUENCE</scope>
    <source>
        <strain evidence="5">MAG 7</strain>
    </source>
</reference>
<sequence>MNLSIDALPMINSAVVELPSASYFQLPEKVLQFGTGVLLRGLPDYFIDKANKRGLFNGRIVVVKSTRGGDSDSFARQHGLYTLCVRGVENGQQTGENIVNASISRMLSARHEWEQILQCASSPDMEIVISNTTEVGIELVRESIHAEPPASFPAKLLAFLYRRFQVFGEDPAKGMVIVPTELIPDNGKKLKSICIELALHNNLEPAFLRWLRTNNHFCSSLVDRIVPGKLPPAEQTAMEQEAGYTDELMIKSEVYRLWAIESDQDIVKEKLSFAQADPGVVIAPDINVFRELKLRLLNGSHTFSCGLAYLGGFTTVKEAMSDSAFNSYISRLMLEEIGPAITGENLSTEMAADFAAKVLDRYRNPYIDHLWISITMQYTSKMKMRNIPVLLKHYEDDGTVPEQMALGFAGYLLFMRCAQAEDGQYYGLKDGEKYIVNDDLAGWFAEKWQQELPGLVQSVLGDKSFWGADLLALPGFAEAVTNNLQQLINEEPRTVFNRFAQPI</sequence>
<dbReference type="InterPro" id="IPR008927">
    <property type="entry name" value="6-PGluconate_DH-like_C_sf"/>
</dbReference>
<organism evidence="5 6">
    <name type="scientific">Candidatus Pseudobacter hemicellulosilyticus</name>
    <dbReference type="NCBI Taxonomy" id="3121375"/>
    <lineage>
        <taxon>Bacteria</taxon>
        <taxon>Pseudomonadati</taxon>
        <taxon>Bacteroidota</taxon>
        <taxon>Chitinophagia</taxon>
        <taxon>Chitinophagales</taxon>
        <taxon>Chitinophagaceae</taxon>
        <taxon>Pseudobacter</taxon>
    </lineage>
</organism>
<accession>A0AAJ5X166</accession>
<proteinExistence type="predicted"/>
<feature type="domain" description="Mannitol dehydrogenase C-terminal" evidence="4">
    <location>
        <begin position="285"/>
        <end position="487"/>
    </location>
</feature>
<evidence type="ECO:0000259" key="4">
    <source>
        <dbReference type="Pfam" id="PF08125"/>
    </source>
</evidence>
<feature type="domain" description="Mannitol dehydrogenase N-terminal" evidence="3">
    <location>
        <begin position="29"/>
        <end position="263"/>
    </location>
</feature>